<reference evidence="2 3" key="1">
    <citation type="submission" date="2019-02" db="EMBL/GenBank/DDBJ databases">
        <title>Genomic data mining of an Antarctic deep-sea actinobacterium, Janibacterlimosus P3-3-X1.</title>
        <authorList>
            <person name="Liao L."/>
            <person name="Chen B."/>
        </authorList>
    </citation>
    <scope>NUCLEOTIDE SEQUENCE [LARGE SCALE GENOMIC DNA]</scope>
    <source>
        <strain evidence="2 3">P3-3-X1</strain>
    </source>
</reference>
<dbReference type="KEGG" id="jli:EXU32_03360"/>
<dbReference type="EMBL" id="CP036164">
    <property type="protein sequence ID" value="QBF45388.1"/>
    <property type="molecule type" value="Genomic_DNA"/>
</dbReference>
<sequence>MTSSSALPPPTRPAIAAAAVCLVEALALVVTALLYGLELADGRAVDASTASMSLVVCLIFAILLAVLAAAWRKSALWPRTPTLVWNVLLLPAAWTLTATNGIWVGLALAVVAVAGDVASLLAPSADLTDRTL</sequence>
<organism evidence="2 3">
    <name type="scientific">Janibacter limosus</name>
    <dbReference type="NCBI Taxonomy" id="53458"/>
    <lineage>
        <taxon>Bacteria</taxon>
        <taxon>Bacillati</taxon>
        <taxon>Actinomycetota</taxon>
        <taxon>Actinomycetes</taxon>
        <taxon>Micrococcales</taxon>
        <taxon>Intrasporangiaceae</taxon>
        <taxon>Janibacter</taxon>
    </lineage>
</organism>
<dbReference type="RefSeq" id="WP_130628626.1">
    <property type="nucleotide sequence ID" value="NZ_CP036164.1"/>
</dbReference>
<gene>
    <name evidence="2" type="ORF">EXU32_03360</name>
</gene>
<dbReference type="Proteomes" id="UP000290408">
    <property type="component" value="Chromosome"/>
</dbReference>
<proteinExistence type="predicted"/>
<feature type="transmembrane region" description="Helical" evidence="1">
    <location>
        <begin position="14"/>
        <end position="37"/>
    </location>
</feature>
<feature type="transmembrane region" description="Helical" evidence="1">
    <location>
        <begin position="91"/>
        <end position="114"/>
    </location>
</feature>
<evidence type="ECO:0000313" key="3">
    <source>
        <dbReference type="Proteomes" id="UP000290408"/>
    </source>
</evidence>
<evidence type="ECO:0008006" key="4">
    <source>
        <dbReference type="Google" id="ProtNLM"/>
    </source>
</evidence>
<evidence type="ECO:0000313" key="2">
    <source>
        <dbReference type="EMBL" id="QBF45388.1"/>
    </source>
</evidence>
<protein>
    <recommendedName>
        <fullName evidence="4">Integral membrane protein</fullName>
    </recommendedName>
</protein>
<keyword evidence="1" id="KW-1133">Transmembrane helix</keyword>
<accession>A0A4V0ZAR2</accession>
<dbReference type="STRING" id="1216970.GCA_001570985_00373"/>
<evidence type="ECO:0000256" key="1">
    <source>
        <dbReference type="SAM" id="Phobius"/>
    </source>
</evidence>
<keyword evidence="3" id="KW-1185">Reference proteome</keyword>
<name>A0A4V0ZAR2_9MICO</name>
<feature type="transmembrane region" description="Helical" evidence="1">
    <location>
        <begin position="49"/>
        <end position="71"/>
    </location>
</feature>
<dbReference type="AlphaFoldDB" id="A0A4V0ZAR2"/>
<keyword evidence="1" id="KW-0472">Membrane</keyword>
<keyword evidence="1" id="KW-0812">Transmembrane</keyword>